<accession>A0A7W4P8W3</accession>
<dbReference type="Proteomes" id="UP000525623">
    <property type="component" value="Unassembled WGS sequence"/>
</dbReference>
<keyword evidence="1" id="KW-0472">Membrane</keyword>
<reference evidence="2 3" key="1">
    <citation type="submission" date="2020-04" db="EMBL/GenBank/DDBJ databases">
        <title>Description of novel Gluconacetobacter.</title>
        <authorList>
            <person name="Sombolestani A."/>
        </authorList>
    </citation>
    <scope>NUCLEOTIDE SEQUENCE [LARGE SCALE GENOMIC DNA]</scope>
    <source>
        <strain evidence="2 3">LMG 27725</strain>
    </source>
</reference>
<feature type="transmembrane region" description="Helical" evidence="1">
    <location>
        <begin position="341"/>
        <end position="361"/>
    </location>
</feature>
<feature type="transmembrane region" description="Helical" evidence="1">
    <location>
        <begin position="211"/>
        <end position="235"/>
    </location>
</feature>
<comment type="caution">
    <text evidence="2">The sequence shown here is derived from an EMBL/GenBank/DDBJ whole genome shotgun (WGS) entry which is preliminary data.</text>
</comment>
<feature type="transmembrane region" description="Helical" evidence="1">
    <location>
        <begin position="256"/>
        <end position="274"/>
    </location>
</feature>
<proteinExistence type="predicted"/>
<evidence type="ECO:0000256" key="1">
    <source>
        <dbReference type="SAM" id="Phobius"/>
    </source>
</evidence>
<keyword evidence="3" id="KW-1185">Reference proteome</keyword>
<feature type="transmembrane region" description="Helical" evidence="1">
    <location>
        <begin position="179"/>
        <end position="205"/>
    </location>
</feature>
<keyword evidence="1" id="KW-0812">Transmembrane</keyword>
<evidence type="ECO:0000313" key="3">
    <source>
        <dbReference type="Proteomes" id="UP000525623"/>
    </source>
</evidence>
<sequence length="500" mass="52671">MKGFWLFFSRNPNPSLLALLAVLLAGPIMTLPHHIPLNPNEGWNAYLAARAVAGDPTRPLYPPPGAMLFNNYPPLSFPLLGLAGRLEGDVIVAGRLVALLALLASAGLVTGCVRRMGGTPAAAMLAGLLMALYAATSFHGYVAMDDPQWLAHAVMLAGLATLLPAGADRFRPGRVAAAALLVVAGGFVKHNLVALPLAVTVWLAWYDRRALAIWCGVGALGLLAGFGLTTLLYGPSFLTDLLHHARTMAAAGVTDGLRKLIELLGLLLAAGLLWAGPPPDAATRRMRAFVTLFLALALATGLLQRMGDGVNSNAHFETLIAACLAAGLAVSRATSALGGRPYGAVLPTCLSILPLLALAPIQVTHEFRDLRALPVRSAHWQMAIDDLHATPGSAACETLALCYWAGKEETVDFFNLTQALLTTHTLYPFMDIVRGHGFARVEIDPATHRQAEAIAHGGHDPITEALDAAGYIPVLDGADRTVFLAPRKAGDDERKAPSAG</sequence>
<dbReference type="RefSeq" id="WP_182964784.1">
    <property type="nucleotide sequence ID" value="NZ_BAABGC010000077.1"/>
</dbReference>
<name>A0A7W4P8W3_9PROT</name>
<feature type="transmembrane region" description="Helical" evidence="1">
    <location>
        <begin position="121"/>
        <end position="143"/>
    </location>
</feature>
<evidence type="ECO:0008006" key="4">
    <source>
        <dbReference type="Google" id="ProtNLM"/>
    </source>
</evidence>
<dbReference type="EMBL" id="JABEQL010000004">
    <property type="protein sequence ID" value="MBB2178410.1"/>
    <property type="molecule type" value="Genomic_DNA"/>
</dbReference>
<protein>
    <recommendedName>
        <fullName evidence="4">Glycosyltransferase RgtA/B/C/D-like domain-containing protein</fullName>
    </recommendedName>
</protein>
<organism evidence="2 3">
    <name type="scientific">Gluconacetobacter tumulicola</name>
    <dbReference type="NCBI Taxonomy" id="1017177"/>
    <lineage>
        <taxon>Bacteria</taxon>
        <taxon>Pseudomonadati</taxon>
        <taxon>Pseudomonadota</taxon>
        <taxon>Alphaproteobacteria</taxon>
        <taxon>Acetobacterales</taxon>
        <taxon>Acetobacteraceae</taxon>
        <taxon>Gluconacetobacter</taxon>
    </lineage>
</organism>
<dbReference type="AlphaFoldDB" id="A0A7W4P8W3"/>
<keyword evidence="1" id="KW-1133">Transmembrane helix</keyword>
<evidence type="ECO:0000313" key="2">
    <source>
        <dbReference type="EMBL" id="MBB2178410.1"/>
    </source>
</evidence>
<gene>
    <name evidence="2" type="ORF">HLH29_04345</name>
</gene>
<feature type="transmembrane region" description="Helical" evidence="1">
    <location>
        <begin position="90"/>
        <end position="109"/>
    </location>
</feature>
<feature type="transmembrane region" description="Helical" evidence="1">
    <location>
        <begin position="286"/>
        <end position="304"/>
    </location>
</feature>
<feature type="transmembrane region" description="Helical" evidence="1">
    <location>
        <begin position="316"/>
        <end position="335"/>
    </location>
</feature>